<dbReference type="Pfam" id="PF00037">
    <property type="entry name" value="Fer4"/>
    <property type="match status" value="3"/>
</dbReference>
<dbReference type="Pfam" id="PF12801">
    <property type="entry name" value="Fer4_5"/>
    <property type="match status" value="3"/>
</dbReference>
<evidence type="ECO:0000256" key="2">
    <source>
        <dbReference type="ARBA" id="ARBA00022485"/>
    </source>
</evidence>
<keyword evidence="4" id="KW-0249">Electron transport</keyword>
<feature type="transmembrane region" description="Helical" evidence="8">
    <location>
        <begin position="131"/>
        <end position="149"/>
    </location>
</feature>
<keyword evidence="8" id="KW-0472">Membrane</keyword>
<reference evidence="10 11" key="1">
    <citation type="submission" date="2015-08" db="EMBL/GenBank/DDBJ databases">
        <authorList>
            <person name="Babu N.S."/>
            <person name="Beckwith C.J."/>
            <person name="Beseler K.G."/>
            <person name="Brison A."/>
            <person name="Carone J.V."/>
            <person name="Caskin T.P."/>
            <person name="Diamond M."/>
            <person name="Durham M.E."/>
            <person name="Foxe J.M."/>
            <person name="Go M."/>
            <person name="Henderson B.A."/>
            <person name="Jones I.B."/>
            <person name="McGettigan J.A."/>
            <person name="Micheletti S.J."/>
            <person name="Nasrallah M.E."/>
            <person name="Ortiz D."/>
            <person name="Piller C.R."/>
            <person name="Privatt S.R."/>
            <person name="Schneider S.L."/>
            <person name="Sharp S."/>
            <person name="Smith T.C."/>
            <person name="Stanton J.D."/>
            <person name="Ullery H.E."/>
            <person name="Wilson R.J."/>
            <person name="Serrano M.G."/>
            <person name="Buck G."/>
            <person name="Lee V."/>
            <person name="Wang Y."/>
            <person name="Carvalho R."/>
            <person name="Voegtly L."/>
            <person name="Shi R."/>
            <person name="Duckworth R."/>
            <person name="Johnson A."/>
            <person name="Loviza R."/>
            <person name="Walstead R."/>
            <person name="Shah Z."/>
            <person name="Kiflezghi M."/>
            <person name="Wade K."/>
            <person name="Ball S.L."/>
            <person name="Bradley K.W."/>
            <person name="Asai D.J."/>
            <person name="Bowman C.A."/>
            <person name="Russell D.A."/>
            <person name="Pope W.H."/>
            <person name="Jacobs-Sera D."/>
            <person name="Hendrix R.W."/>
            <person name="Hatfull G.F."/>
        </authorList>
    </citation>
    <scope>NUCLEOTIDE SEQUENCE [LARGE SCALE GENOMIC DNA]</scope>
    <source>
        <strain evidence="10 11">DSM 27648</strain>
    </source>
</reference>
<dbReference type="GO" id="GO:0051539">
    <property type="term" value="F:4 iron, 4 sulfur cluster binding"/>
    <property type="evidence" value="ECO:0007669"/>
    <property type="project" value="UniProtKB-KW"/>
</dbReference>
<feature type="domain" description="4Fe-4S ferredoxin-type" evidence="9">
    <location>
        <begin position="525"/>
        <end position="557"/>
    </location>
</feature>
<keyword evidence="6" id="KW-0411">Iron-sulfur</keyword>
<feature type="domain" description="4Fe-4S ferredoxin-type" evidence="9">
    <location>
        <begin position="631"/>
        <end position="661"/>
    </location>
</feature>
<dbReference type="PROSITE" id="PS00198">
    <property type="entry name" value="4FE4S_FER_1"/>
    <property type="match status" value="2"/>
</dbReference>
<feature type="domain" description="4Fe-4S ferredoxin-type" evidence="9">
    <location>
        <begin position="406"/>
        <end position="435"/>
    </location>
</feature>
<keyword evidence="2" id="KW-0004">4Fe-4S</keyword>
<sequence length="684" mass="74845">MPHASVMLDPHMIEHAAAHDHVHEHVEPIPWKTGDVGAVKPIDRDTSWSLPAPKGASKKDPDAMARAERARTSGLEDALGFGTPAEHSKNAVMAAAAVTAPAAAAKKAPPKKRKLPGSGIPARRSIRALMWVRRASQIFFFALFMYFLFQTGFHGSFAASADTPVRLPLPVEAFLLADPFVTAMTVLSTHTVYRGLLWSVGLLALTLVFGRVFCGWICPFGTLHHFFGWILPSRHGRGASRVEANKTHGYQAAKYYLMYAFLLAAVAGSAIGGLLDPICVAVRAIGLGVIPGVQYMMHRGLGAVQDVPARPIQTAADHTQDVLARAVWGSHQFYFHQTWLIVFLLVAVLFMNRFIPRFWCRVLCPLGAFLGVFARFALFGMEKDHAKCTDCNLCLVNCQGADSPQGGVKWRQDECHMCLNCENACPEDVIKFRFLPNRKSATVVPDLQRRTLLATTAAGAAFIPAARIADSLDVNYHSKVIRPPGAVEERAFLERCIRCAECMKVCPNNALHPAMFEAGVEGLWTPILIARIGYCEHSCVLCGQVCPTGAIQKITEKEKLGQGVPPVKIGTAFYDHGRCLPWSMQTPCIVCEEFCPTSPKAIWVEEVEAPMREKTPGPDGEQPAMKTVKLQRPHVDPSLCIGCGACEKVCPVQDQPAVYITSVGESRSKSNVILLENTNYNQKS</sequence>
<name>A0A0K1QDQ4_9BACT</name>
<dbReference type="PANTHER" id="PTHR30176:SF3">
    <property type="entry name" value="FERREDOXIN-TYPE PROTEIN NAPH"/>
    <property type="match status" value="1"/>
</dbReference>
<feature type="compositionally biased region" description="Basic and acidic residues" evidence="7">
    <location>
        <begin position="57"/>
        <end position="69"/>
    </location>
</feature>
<dbReference type="Gene3D" id="3.30.70.20">
    <property type="match status" value="2"/>
</dbReference>
<dbReference type="InterPro" id="IPR051684">
    <property type="entry name" value="Electron_Trans/Redox"/>
</dbReference>
<keyword evidence="8" id="KW-0812">Transmembrane</keyword>
<keyword evidence="5" id="KW-0408">Iron</keyword>
<dbReference type="InterPro" id="IPR017896">
    <property type="entry name" value="4Fe4S_Fe-S-bd"/>
</dbReference>
<keyword evidence="8" id="KW-1133">Transmembrane helix</keyword>
<evidence type="ECO:0000256" key="6">
    <source>
        <dbReference type="ARBA" id="ARBA00023014"/>
    </source>
</evidence>
<feature type="transmembrane region" description="Helical" evidence="8">
    <location>
        <begin position="169"/>
        <end position="189"/>
    </location>
</feature>
<evidence type="ECO:0000256" key="8">
    <source>
        <dbReference type="SAM" id="Phobius"/>
    </source>
</evidence>
<evidence type="ECO:0000256" key="7">
    <source>
        <dbReference type="SAM" id="MobiDB-lite"/>
    </source>
</evidence>
<evidence type="ECO:0000256" key="1">
    <source>
        <dbReference type="ARBA" id="ARBA00022448"/>
    </source>
</evidence>
<feature type="transmembrane region" description="Helical" evidence="8">
    <location>
        <begin position="196"/>
        <end position="222"/>
    </location>
</feature>
<gene>
    <name evidence="10" type="ORF">AKJ09_10228</name>
</gene>
<dbReference type="GO" id="GO:0005886">
    <property type="term" value="C:plasma membrane"/>
    <property type="evidence" value="ECO:0007669"/>
    <property type="project" value="TreeGrafter"/>
</dbReference>
<feature type="transmembrane region" description="Helical" evidence="8">
    <location>
        <begin position="280"/>
        <end position="297"/>
    </location>
</feature>
<dbReference type="PROSITE" id="PS51379">
    <property type="entry name" value="4FE4S_FER_2"/>
    <property type="match status" value="4"/>
</dbReference>
<feature type="transmembrane region" description="Helical" evidence="8">
    <location>
        <begin position="358"/>
        <end position="381"/>
    </location>
</feature>
<dbReference type="EMBL" id="CP012333">
    <property type="protein sequence ID" value="AKV03565.1"/>
    <property type="molecule type" value="Genomic_DNA"/>
</dbReference>
<dbReference type="InterPro" id="IPR017900">
    <property type="entry name" value="4Fe4S_Fe_S_CS"/>
</dbReference>
<evidence type="ECO:0000256" key="5">
    <source>
        <dbReference type="ARBA" id="ARBA00023004"/>
    </source>
</evidence>
<proteinExistence type="predicted"/>
<feature type="transmembrane region" description="Helical" evidence="8">
    <location>
        <begin position="333"/>
        <end position="351"/>
    </location>
</feature>
<dbReference type="Proteomes" id="UP000064967">
    <property type="component" value="Chromosome"/>
</dbReference>
<keyword evidence="1" id="KW-0813">Transport</keyword>
<dbReference type="GO" id="GO:0046872">
    <property type="term" value="F:metal ion binding"/>
    <property type="evidence" value="ECO:0007669"/>
    <property type="project" value="UniProtKB-KW"/>
</dbReference>
<evidence type="ECO:0000313" key="11">
    <source>
        <dbReference type="Proteomes" id="UP000064967"/>
    </source>
</evidence>
<keyword evidence="3" id="KW-0479">Metal-binding</keyword>
<dbReference type="AlphaFoldDB" id="A0A0K1QDQ4"/>
<dbReference type="KEGG" id="llu:AKJ09_10228"/>
<dbReference type="SUPFAM" id="SSF54862">
    <property type="entry name" value="4Fe-4S ferredoxins"/>
    <property type="match status" value="2"/>
</dbReference>
<dbReference type="PANTHER" id="PTHR30176">
    <property type="entry name" value="FERREDOXIN-TYPE PROTEIN NAPH"/>
    <property type="match status" value="1"/>
</dbReference>
<evidence type="ECO:0000313" key="10">
    <source>
        <dbReference type="EMBL" id="AKV03565.1"/>
    </source>
</evidence>
<dbReference type="STRING" id="1391654.AKJ09_10228"/>
<feature type="transmembrane region" description="Helical" evidence="8">
    <location>
        <begin position="256"/>
        <end position="275"/>
    </location>
</feature>
<evidence type="ECO:0000259" key="9">
    <source>
        <dbReference type="PROSITE" id="PS51379"/>
    </source>
</evidence>
<keyword evidence="11" id="KW-1185">Reference proteome</keyword>
<organism evidence="10 11">
    <name type="scientific">Labilithrix luteola</name>
    <dbReference type="NCBI Taxonomy" id="1391654"/>
    <lineage>
        <taxon>Bacteria</taxon>
        <taxon>Pseudomonadati</taxon>
        <taxon>Myxococcota</taxon>
        <taxon>Polyangia</taxon>
        <taxon>Polyangiales</taxon>
        <taxon>Labilitrichaceae</taxon>
        <taxon>Labilithrix</taxon>
    </lineage>
</organism>
<evidence type="ECO:0000256" key="4">
    <source>
        <dbReference type="ARBA" id="ARBA00022982"/>
    </source>
</evidence>
<evidence type="ECO:0000256" key="3">
    <source>
        <dbReference type="ARBA" id="ARBA00022723"/>
    </source>
</evidence>
<dbReference type="CDD" id="cd16373">
    <property type="entry name" value="DMSOR_beta_like"/>
    <property type="match status" value="1"/>
</dbReference>
<protein>
    <submittedName>
        <fullName evidence="10">Ferredoxin</fullName>
    </submittedName>
</protein>
<feature type="domain" description="4Fe-4S ferredoxin-type" evidence="9">
    <location>
        <begin position="487"/>
        <end position="516"/>
    </location>
</feature>
<feature type="region of interest" description="Disordered" evidence="7">
    <location>
        <begin position="38"/>
        <end position="69"/>
    </location>
</feature>
<accession>A0A0K1QDQ4</accession>